<evidence type="ECO:0000313" key="4">
    <source>
        <dbReference type="Proteomes" id="UP000242715"/>
    </source>
</evidence>
<feature type="domain" description="Aminotransferase-like plant mobile" evidence="2">
    <location>
        <begin position="184"/>
        <end position="459"/>
    </location>
</feature>
<sequence length="460" mass="52858">MSDKVGRQRLGKQSLAHSSTCRERAGQAGIPKRGKGKQAPSTSEAQHEHEQVDEAQHEPRHEPQHMDEVEEESEIEQRDIEEEAELEPPPPPPRKRNPRTTRGRNPPAVERPPITGYGGGPSDLSLLPSFGKHVAAALWRGECADRYLRCKNNGKKINDFEKPASNYRWFWDIVDASGLRPLLKTNYNQVDWGLLTAFTERWHPETGTFHLPIGEITITLDDVSCLLHIPINDACRKEFAKMKGAHIGFPKLEEIYVDNLKLALQAEHNIESDDELRYYRECTVRAFLLYLIGATIFTNKSSQYVDVIFLTYLQDLSEVNTWNWGASGLAYLYNYLDAASRPKCGHHGGYNCLFQAWIMAHFNNLGMRYLDNNYTPEDPVAAKFVPLKGPKFPYEHRTTLDRMEVDEVTFCPYEDHRETRPFEDISWYTGWIMCGSAMICPYLPERVLRQYGHVQSIPRY</sequence>
<dbReference type="Pfam" id="PF10536">
    <property type="entry name" value="PMD"/>
    <property type="match status" value="1"/>
</dbReference>
<evidence type="ECO:0000256" key="1">
    <source>
        <dbReference type="SAM" id="MobiDB-lite"/>
    </source>
</evidence>
<evidence type="ECO:0000313" key="3">
    <source>
        <dbReference type="EMBL" id="GAU22869.1"/>
    </source>
</evidence>
<feature type="compositionally biased region" description="Basic and acidic residues" evidence="1">
    <location>
        <begin position="45"/>
        <end position="67"/>
    </location>
</feature>
<feature type="compositionally biased region" description="Acidic residues" evidence="1">
    <location>
        <begin position="68"/>
        <end position="86"/>
    </location>
</feature>
<dbReference type="Proteomes" id="UP000242715">
    <property type="component" value="Unassembled WGS sequence"/>
</dbReference>
<dbReference type="InterPro" id="IPR019557">
    <property type="entry name" value="AminoTfrase-like_pln_mobile"/>
</dbReference>
<feature type="compositionally biased region" description="Basic residues" evidence="1">
    <location>
        <begin position="93"/>
        <end position="102"/>
    </location>
</feature>
<proteinExistence type="predicted"/>
<protein>
    <recommendedName>
        <fullName evidence="2">Aminotransferase-like plant mobile domain-containing protein</fullName>
    </recommendedName>
</protein>
<reference evidence="4" key="1">
    <citation type="journal article" date="2017" name="Front. Plant Sci.">
        <title>Climate Clever Clovers: New Paradigm to Reduce the Environmental Footprint of Ruminants by Breeding Low Methanogenic Forages Utilizing Haplotype Variation.</title>
        <authorList>
            <person name="Kaur P."/>
            <person name="Appels R."/>
            <person name="Bayer P.E."/>
            <person name="Keeble-Gagnere G."/>
            <person name="Wang J."/>
            <person name="Hirakawa H."/>
            <person name="Shirasawa K."/>
            <person name="Vercoe P."/>
            <person name="Stefanova K."/>
            <person name="Durmic Z."/>
            <person name="Nichols P."/>
            <person name="Revell C."/>
            <person name="Isobe S.N."/>
            <person name="Edwards D."/>
            <person name="Erskine W."/>
        </authorList>
    </citation>
    <scope>NUCLEOTIDE SEQUENCE [LARGE SCALE GENOMIC DNA]</scope>
    <source>
        <strain evidence="4">cv. Daliak</strain>
    </source>
</reference>
<dbReference type="GO" id="GO:0010073">
    <property type="term" value="P:meristem maintenance"/>
    <property type="evidence" value="ECO:0007669"/>
    <property type="project" value="InterPro"/>
</dbReference>
<organism evidence="3 4">
    <name type="scientific">Trifolium subterraneum</name>
    <name type="common">Subterranean clover</name>
    <dbReference type="NCBI Taxonomy" id="3900"/>
    <lineage>
        <taxon>Eukaryota</taxon>
        <taxon>Viridiplantae</taxon>
        <taxon>Streptophyta</taxon>
        <taxon>Embryophyta</taxon>
        <taxon>Tracheophyta</taxon>
        <taxon>Spermatophyta</taxon>
        <taxon>Magnoliopsida</taxon>
        <taxon>eudicotyledons</taxon>
        <taxon>Gunneridae</taxon>
        <taxon>Pentapetalae</taxon>
        <taxon>rosids</taxon>
        <taxon>fabids</taxon>
        <taxon>Fabales</taxon>
        <taxon>Fabaceae</taxon>
        <taxon>Papilionoideae</taxon>
        <taxon>50 kb inversion clade</taxon>
        <taxon>NPAAA clade</taxon>
        <taxon>Hologalegina</taxon>
        <taxon>IRL clade</taxon>
        <taxon>Trifolieae</taxon>
        <taxon>Trifolium</taxon>
    </lineage>
</organism>
<accession>A0A2Z6MV84</accession>
<dbReference type="AlphaFoldDB" id="A0A2Z6MV84"/>
<dbReference type="EMBL" id="DF973256">
    <property type="protein sequence ID" value="GAU22869.1"/>
    <property type="molecule type" value="Genomic_DNA"/>
</dbReference>
<name>A0A2Z6MV84_TRISU</name>
<gene>
    <name evidence="3" type="ORF">TSUD_376800</name>
</gene>
<keyword evidence="4" id="KW-1185">Reference proteome</keyword>
<dbReference type="PANTHER" id="PTHR46033:SF1">
    <property type="entry name" value="PROTEIN MAIN-LIKE 2"/>
    <property type="match status" value="1"/>
</dbReference>
<dbReference type="InterPro" id="IPR044824">
    <property type="entry name" value="MAIN-like"/>
</dbReference>
<dbReference type="PANTHER" id="PTHR46033">
    <property type="entry name" value="PROTEIN MAIN-LIKE 2"/>
    <property type="match status" value="1"/>
</dbReference>
<evidence type="ECO:0000259" key="2">
    <source>
        <dbReference type="Pfam" id="PF10536"/>
    </source>
</evidence>
<dbReference type="OrthoDB" id="1846117at2759"/>
<feature type="region of interest" description="Disordered" evidence="1">
    <location>
        <begin position="1"/>
        <end position="120"/>
    </location>
</feature>